<evidence type="ECO:0008006" key="3">
    <source>
        <dbReference type="Google" id="ProtNLM"/>
    </source>
</evidence>
<gene>
    <name evidence="1" type="ordered locus">TREPR_0322</name>
</gene>
<sequence length="227" mass="26056">MLEYSRYIEILCFYPLFISRKYRIFVLTGDTMIKTHLMVMDELAGYASPQARLTRLLKAGALVQLRKGLFVDDPATPHPPIAPLLYGPSYISFQYALADAGLIPERVRVVTSASFNKNKDKVFRTPLGEFRYFYLPPTVYPYGITVREEAGLPYLIASPEKALCDMVYKNPSITSLNDMGSLLLEDWRIDRQDLRNLDGAFIRWIAPLYRRKSLLALADWLGKEVYQ</sequence>
<evidence type="ECO:0000313" key="2">
    <source>
        <dbReference type="Proteomes" id="UP000009223"/>
    </source>
</evidence>
<evidence type="ECO:0000313" key="1">
    <source>
        <dbReference type="EMBL" id="AEF85023.1"/>
    </source>
</evidence>
<dbReference type="Proteomes" id="UP000009223">
    <property type="component" value="Chromosome"/>
</dbReference>
<proteinExistence type="predicted"/>
<dbReference type="eggNOG" id="COG5340">
    <property type="taxonomic scope" value="Bacteria"/>
</dbReference>
<keyword evidence="2" id="KW-1185">Reference proteome</keyword>
<dbReference type="HOGENOM" id="CLU_106624_1_0_12"/>
<dbReference type="KEGG" id="tpi:TREPR_0322"/>
<dbReference type="AlphaFoldDB" id="F5YN54"/>
<name>F5YN54_TREPZ</name>
<dbReference type="STRING" id="545694.TREPR_0322"/>
<reference evidence="2" key="1">
    <citation type="submission" date="2009-12" db="EMBL/GenBank/DDBJ databases">
        <title>Complete sequence of Treponema primitia strain ZAS-2.</title>
        <authorList>
            <person name="Tetu S.G."/>
            <person name="Matson E."/>
            <person name="Ren Q."/>
            <person name="Seshadri R."/>
            <person name="Elbourne L."/>
            <person name="Hassan K.A."/>
            <person name="Durkin A."/>
            <person name="Radune D."/>
            <person name="Mohamoud Y."/>
            <person name="Shay R."/>
            <person name="Jin S."/>
            <person name="Zhang X."/>
            <person name="Lucey K."/>
            <person name="Ballor N.R."/>
            <person name="Ottesen E."/>
            <person name="Rosenthal R."/>
            <person name="Allen A."/>
            <person name="Leadbetter J.R."/>
            <person name="Paulsen I.T."/>
        </authorList>
    </citation>
    <scope>NUCLEOTIDE SEQUENCE [LARGE SCALE GENOMIC DNA]</scope>
    <source>
        <strain evidence="2">ATCC BAA-887 / DSM 12427 / ZAS-2</strain>
    </source>
</reference>
<protein>
    <recommendedName>
        <fullName evidence="3">Transcriptional regulator, AbiEi antitoxin, Type IV TA system</fullName>
    </recommendedName>
</protein>
<accession>F5YN54</accession>
<reference evidence="1 2" key="2">
    <citation type="journal article" date="2011" name="ISME J.">
        <title>RNA-seq reveals cooperative metabolic interactions between two termite-gut spirochete species in co-culture.</title>
        <authorList>
            <person name="Rosenthal A.Z."/>
            <person name="Matson E.G."/>
            <person name="Eldar A."/>
            <person name="Leadbetter J.R."/>
        </authorList>
    </citation>
    <scope>NUCLEOTIDE SEQUENCE [LARGE SCALE GENOMIC DNA]</scope>
    <source>
        <strain evidence="2">ATCC BAA-887 / DSM 12427 / ZAS-2</strain>
    </source>
</reference>
<organism evidence="1 2">
    <name type="scientific">Treponema primitia (strain ATCC BAA-887 / DSM 12427 / ZAS-2)</name>
    <dbReference type="NCBI Taxonomy" id="545694"/>
    <lineage>
        <taxon>Bacteria</taxon>
        <taxon>Pseudomonadati</taxon>
        <taxon>Spirochaetota</taxon>
        <taxon>Spirochaetia</taxon>
        <taxon>Spirochaetales</taxon>
        <taxon>Treponemataceae</taxon>
        <taxon>Treponema</taxon>
    </lineage>
</organism>
<dbReference type="EMBL" id="CP001843">
    <property type="protein sequence ID" value="AEF85023.1"/>
    <property type="molecule type" value="Genomic_DNA"/>
</dbReference>